<protein>
    <submittedName>
        <fullName evidence="3">Uncharacterized protein LOC110350133</fullName>
    </submittedName>
</protein>
<feature type="region of interest" description="Disordered" evidence="1">
    <location>
        <begin position="205"/>
        <end position="290"/>
    </location>
</feature>
<name>A0AAX6T9U9_HETGA</name>
<evidence type="ECO:0000313" key="2">
    <source>
        <dbReference type="Proteomes" id="UP000694906"/>
    </source>
</evidence>
<dbReference type="GeneID" id="110350133"/>
<feature type="region of interest" description="Disordered" evidence="1">
    <location>
        <begin position="1"/>
        <end position="109"/>
    </location>
</feature>
<evidence type="ECO:0000256" key="1">
    <source>
        <dbReference type="SAM" id="MobiDB-lite"/>
    </source>
</evidence>
<sequence length="290" mass="30170">MKAGAGSERQEGTRLRRSRRPGGPGAPARPHCPHACPPPHSAPGAARPQGAQCQGRRPAWVPSVPGGGLPAAEQSRVCPSAQGRTARAGLGSLSPCPVQRPPESPLSGSRALALGPALLAALSAVSGRGQRPPWLLGPGPVTLPAWDRRFRARKGRGRSEPPGEGDTEAKARPLGWHWSLRQVHRPASCPRAPAKPWFHLPTLAPAGHGPPMRPGALPAQSPAGPDLASAARPTAAERLPVTSSRESGSSEARRAAASRSRTGPCCTPTPLFSSFPESNGHFEMSNAMMQ</sequence>
<dbReference type="AlphaFoldDB" id="A0AAX6T9U9"/>
<feature type="compositionally biased region" description="Low complexity" evidence="1">
    <location>
        <begin position="242"/>
        <end position="263"/>
    </location>
</feature>
<proteinExistence type="predicted"/>
<evidence type="ECO:0000313" key="3">
    <source>
        <dbReference type="RefSeq" id="XP_021117299.1"/>
    </source>
</evidence>
<dbReference type="Proteomes" id="UP000694906">
    <property type="component" value="Unplaced"/>
</dbReference>
<reference evidence="3" key="1">
    <citation type="submission" date="2025-08" db="UniProtKB">
        <authorList>
            <consortium name="RefSeq"/>
        </authorList>
    </citation>
    <scope>IDENTIFICATION</scope>
</reference>
<gene>
    <name evidence="3" type="primary">LOC110350133</name>
</gene>
<accession>A0AAX6T9U9</accession>
<dbReference type="RefSeq" id="XP_021117299.1">
    <property type="nucleotide sequence ID" value="XM_021261640.1"/>
</dbReference>
<keyword evidence="2" id="KW-1185">Reference proteome</keyword>
<organism evidence="2 3">
    <name type="scientific">Heterocephalus glaber</name>
    <name type="common">Naked mole rat</name>
    <dbReference type="NCBI Taxonomy" id="10181"/>
    <lineage>
        <taxon>Eukaryota</taxon>
        <taxon>Metazoa</taxon>
        <taxon>Chordata</taxon>
        <taxon>Craniata</taxon>
        <taxon>Vertebrata</taxon>
        <taxon>Euteleostomi</taxon>
        <taxon>Mammalia</taxon>
        <taxon>Eutheria</taxon>
        <taxon>Euarchontoglires</taxon>
        <taxon>Glires</taxon>
        <taxon>Rodentia</taxon>
        <taxon>Hystricomorpha</taxon>
        <taxon>Bathyergidae</taxon>
        <taxon>Heterocephalus</taxon>
    </lineage>
</organism>